<accession>F3ZXR6</accession>
<evidence type="ECO:0000256" key="2">
    <source>
        <dbReference type="ARBA" id="ARBA00022679"/>
    </source>
</evidence>
<dbReference type="InterPro" id="IPR001296">
    <property type="entry name" value="Glyco_trans_1"/>
</dbReference>
<dbReference type="STRING" id="697281.Mahau_0357"/>
<keyword evidence="1" id="KW-0328">Glycosyltransferase</keyword>
<dbReference type="KEGG" id="mas:Mahau_0357"/>
<reference evidence="6" key="1">
    <citation type="submission" date="2010-11" db="EMBL/GenBank/DDBJ databases">
        <title>The complete genome of Mahella australiensis DSM 15567.</title>
        <authorList>
            <consortium name="US DOE Joint Genome Institute (JGI-PGF)"/>
            <person name="Lucas S."/>
            <person name="Copeland A."/>
            <person name="Lapidus A."/>
            <person name="Bruce D."/>
            <person name="Goodwin L."/>
            <person name="Pitluck S."/>
            <person name="Kyrpides N."/>
            <person name="Mavromatis K."/>
            <person name="Pagani I."/>
            <person name="Ivanova N."/>
            <person name="Teshima H."/>
            <person name="Brettin T."/>
            <person name="Detter J.C."/>
            <person name="Han C."/>
            <person name="Tapia R."/>
            <person name="Land M."/>
            <person name="Hauser L."/>
            <person name="Markowitz V."/>
            <person name="Cheng J.-F."/>
            <person name="Hugenholtz P."/>
            <person name="Woyke T."/>
            <person name="Wu D."/>
            <person name="Spring S."/>
            <person name="Pukall R."/>
            <person name="Steenblock K."/>
            <person name="Schneider S."/>
            <person name="Klenk H.-P."/>
            <person name="Eisen J.A."/>
        </authorList>
    </citation>
    <scope>NUCLEOTIDE SEQUENCE [LARGE SCALE GENOMIC DNA]</scope>
    <source>
        <strain evidence="6">DSM 15567 / CIP 107919 / 50-1 BON</strain>
    </source>
</reference>
<protein>
    <submittedName>
        <fullName evidence="5">Glycosyl transferase group 1</fullName>
    </submittedName>
</protein>
<dbReference type="OrthoDB" id="9813214at2"/>
<organism evidence="5 6">
    <name type="scientific">Mahella australiensis (strain DSM 15567 / CIP 107919 / 50-1 BON)</name>
    <dbReference type="NCBI Taxonomy" id="697281"/>
    <lineage>
        <taxon>Bacteria</taxon>
        <taxon>Bacillati</taxon>
        <taxon>Bacillota</taxon>
        <taxon>Clostridia</taxon>
        <taxon>Thermoanaerobacterales</taxon>
        <taxon>Thermoanaerobacterales Family IV. Incertae Sedis</taxon>
        <taxon>Mahella</taxon>
    </lineage>
</organism>
<dbReference type="InterPro" id="IPR028098">
    <property type="entry name" value="Glyco_trans_4-like_N"/>
</dbReference>
<feature type="domain" description="Glycosyltransferase subfamily 4-like N-terminal" evidence="4">
    <location>
        <begin position="31"/>
        <end position="167"/>
    </location>
</feature>
<gene>
    <name evidence="5" type="ordered locus">Mahau_0357</name>
</gene>
<dbReference type="GO" id="GO:0016757">
    <property type="term" value="F:glycosyltransferase activity"/>
    <property type="evidence" value="ECO:0007669"/>
    <property type="project" value="UniProtKB-KW"/>
</dbReference>
<dbReference type="HOGENOM" id="CLU_009583_36_1_9"/>
<dbReference type="Gene3D" id="3.40.50.2000">
    <property type="entry name" value="Glycogen Phosphorylase B"/>
    <property type="match status" value="2"/>
</dbReference>
<dbReference type="Proteomes" id="UP000008457">
    <property type="component" value="Chromosome"/>
</dbReference>
<reference evidence="5 6" key="2">
    <citation type="journal article" date="2011" name="Stand. Genomic Sci.">
        <title>Complete genome sequence of Mahella australiensis type strain (50-1 BON).</title>
        <authorList>
            <person name="Sikorski J."/>
            <person name="Teshima H."/>
            <person name="Nolan M."/>
            <person name="Lucas S."/>
            <person name="Hammon N."/>
            <person name="Deshpande S."/>
            <person name="Cheng J.F."/>
            <person name="Pitluck S."/>
            <person name="Liolios K."/>
            <person name="Pagani I."/>
            <person name="Ivanova N."/>
            <person name="Huntemann M."/>
            <person name="Mavromatis K."/>
            <person name="Ovchinikova G."/>
            <person name="Pati A."/>
            <person name="Tapia R."/>
            <person name="Han C."/>
            <person name="Goodwin L."/>
            <person name="Chen A."/>
            <person name="Palaniappan K."/>
            <person name="Land M."/>
            <person name="Hauser L."/>
            <person name="Ngatchou-Djao O.D."/>
            <person name="Rohde M."/>
            <person name="Pukall R."/>
            <person name="Spring S."/>
            <person name="Abt B."/>
            <person name="Goker M."/>
            <person name="Detter J.C."/>
            <person name="Woyke T."/>
            <person name="Bristow J."/>
            <person name="Markowitz V."/>
            <person name="Hugenholtz P."/>
            <person name="Eisen J.A."/>
            <person name="Kyrpides N.C."/>
            <person name="Klenk H.P."/>
            <person name="Lapidus A."/>
        </authorList>
    </citation>
    <scope>NUCLEOTIDE SEQUENCE [LARGE SCALE GENOMIC DNA]</scope>
    <source>
        <strain evidence="6">DSM 15567 / CIP 107919 / 50-1 BON</strain>
    </source>
</reference>
<dbReference type="CDD" id="cd03794">
    <property type="entry name" value="GT4_WbuB-like"/>
    <property type="match status" value="1"/>
</dbReference>
<evidence type="ECO:0000259" key="3">
    <source>
        <dbReference type="Pfam" id="PF00534"/>
    </source>
</evidence>
<keyword evidence="2 5" id="KW-0808">Transferase</keyword>
<proteinExistence type="predicted"/>
<dbReference type="PANTHER" id="PTHR12526:SF629">
    <property type="entry name" value="TEICHURONIC ACID BIOSYNTHESIS GLYCOSYLTRANSFERASE TUAH-RELATED"/>
    <property type="match status" value="1"/>
</dbReference>
<dbReference type="RefSeq" id="WP_013780006.1">
    <property type="nucleotide sequence ID" value="NC_015520.1"/>
</dbReference>
<evidence type="ECO:0000313" key="6">
    <source>
        <dbReference type="Proteomes" id="UP000008457"/>
    </source>
</evidence>
<dbReference type="AlphaFoldDB" id="F3ZXR6"/>
<sequence length="366" mass="42803">MRHKAFIASAVHKWDDPRIFYKEAMSLAKKYDVEIMAIADFDYKEINGIKVYGLPKRKRYARLLNWWKLLIMAIRIQGDVYHFHDPELIPFGLILKLLGKKVVYDIHEDYPKAIMSKTWIPKKVRHLVSSVFNFLEKDAAKWFDYNITVTDDIAKNFKKSRITVIKNYPLYEQRDINSKKPKDEIWAVYVGGLASIRGVQEMVEAVAYADPKYNIKLKLAGRFMPPQLEEYIRNIAGSNVDIIGFLDYNKVYELLMQCDIGLVCLHPMPNYVTSLPLKMFEYMSCALPIIASNFPLWKQIIDNDRCGITVNPQQPRDIAKAINYLAANPDVRYEMGMNGYKAYKDKYNWAAEERKLLDVYERILNR</sequence>
<feature type="domain" description="Glycosyl transferase family 1" evidence="3">
    <location>
        <begin position="178"/>
        <end position="341"/>
    </location>
</feature>
<dbReference type="eggNOG" id="COG0438">
    <property type="taxonomic scope" value="Bacteria"/>
</dbReference>
<dbReference type="EMBL" id="CP002360">
    <property type="protein sequence ID" value="AEE95573.1"/>
    <property type="molecule type" value="Genomic_DNA"/>
</dbReference>
<evidence type="ECO:0000259" key="4">
    <source>
        <dbReference type="Pfam" id="PF13439"/>
    </source>
</evidence>
<name>F3ZXR6_MAHA5</name>
<dbReference type="SUPFAM" id="SSF53756">
    <property type="entry name" value="UDP-Glycosyltransferase/glycogen phosphorylase"/>
    <property type="match status" value="1"/>
</dbReference>
<dbReference type="Pfam" id="PF13439">
    <property type="entry name" value="Glyco_transf_4"/>
    <property type="match status" value="1"/>
</dbReference>
<evidence type="ECO:0000256" key="1">
    <source>
        <dbReference type="ARBA" id="ARBA00022676"/>
    </source>
</evidence>
<dbReference type="Pfam" id="PF00534">
    <property type="entry name" value="Glycos_transf_1"/>
    <property type="match status" value="1"/>
</dbReference>
<dbReference type="PANTHER" id="PTHR12526">
    <property type="entry name" value="GLYCOSYLTRANSFERASE"/>
    <property type="match status" value="1"/>
</dbReference>
<keyword evidence="6" id="KW-1185">Reference proteome</keyword>
<evidence type="ECO:0000313" key="5">
    <source>
        <dbReference type="EMBL" id="AEE95573.1"/>
    </source>
</evidence>